<dbReference type="OrthoDB" id="1938099at2"/>
<keyword evidence="2" id="KW-0732">Signal</keyword>
<evidence type="ECO:0000256" key="1">
    <source>
        <dbReference type="SAM" id="MobiDB-lite"/>
    </source>
</evidence>
<dbReference type="AlphaFoldDB" id="A0A1C0YCP4"/>
<protein>
    <recommendedName>
        <fullName evidence="5">DUF4430 domain-containing protein</fullName>
    </recommendedName>
</protein>
<evidence type="ECO:0000313" key="4">
    <source>
        <dbReference type="Proteomes" id="UP000093199"/>
    </source>
</evidence>
<evidence type="ECO:0008006" key="5">
    <source>
        <dbReference type="Google" id="ProtNLM"/>
    </source>
</evidence>
<dbReference type="RefSeq" id="WP_066545382.1">
    <property type="nucleotide sequence ID" value="NZ_MASJ01000018.1"/>
</dbReference>
<organism evidence="3 4">
    <name type="scientific">Caryophanon tenue</name>
    <dbReference type="NCBI Taxonomy" id="33978"/>
    <lineage>
        <taxon>Bacteria</taxon>
        <taxon>Bacillati</taxon>
        <taxon>Bacillota</taxon>
        <taxon>Bacilli</taxon>
        <taxon>Bacillales</taxon>
        <taxon>Caryophanaceae</taxon>
        <taxon>Caryophanon</taxon>
    </lineage>
</organism>
<feature type="compositionally biased region" description="Basic and acidic residues" evidence="1">
    <location>
        <begin position="59"/>
        <end position="91"/>
    </location>
</feature>
<sequence length="681" mass="74766">MHNSLRYIKWLLAVLLVCLPFVSVQPVQQNLSAIDAASTMTLQGQQIAKAAVTDAPQTTKEERTESTSPEQEKQREIEQTQIEPVRHDAEPKQQQTPNNSTTMQQQQTPNTPATTQPTANTANTSSPIAPQATLPNDAPITDDSPNIIVQDDAKDAEAYFETNVYDGQTVTTADYVVAITHVNDTLTVQETVVTLNDVVLANFNGDVTFAEGDNTLHIAVTYRDAQDNVVQVAATYSITLNLSDVVISTSLTNDTTLDDTYRFSANAMRAGEKVALAVTINGEALMARAGNTYRADLQIGDNTIVLRAGDTEETYTVTRTAEDTTIVIHTDLVDQKVSVPTFAFTARAIQNDDDIHVSVQFNEETLETASSYNVTLQAGTNKIVLHATDGKEVVTEQYNILYADPTITEQKPVDVLAPTLKTDLVDGTHVKGLIKTINIWATTADGTRIRGKDVAVKINGVGVPFVWDDSEKTSYKLTLQHGDNVIDIRAWDAEGRVVKETFHVSAEDVNGGVIGQATISVEGSVLGIPYFIPPTKVDIRQGERGTYVLDQLLRQYGYTYRSTGTLDSNFYLASIQKENMLQNVRIPDELWTLVEQASTRASKEDYNLHSLGEFDFANGAGWMFSINGDYPNYGFSDAYFLDGDVVRIRFTLHYGRDIGGFGANGVGENANETGSNWEKEW</sequence>
<evidence type="ECO:0000313" key="3">
    <source>
        <dbReference type="EMBL" id="OCS84903.1"/>
    </source>
</evidence>
<evidence type="ECO:0000256" key="2">
    <source>
        <dbReference type="SAM" id="SignalP"/>
    </source>
</evidence>
<dbReference type="EMBL" id="MASJ01000018">
    <property type="protein sequence ID" value="OCS84903.1"/>
    <property type="molecule type" value="Genomic_DNA"/>
</dbReference>
<accession>A0A1C0YCP4</accession>
<feature type="region of interest" description="Disordered" evidence="1">
    <location>
        <begin position="48"/>
        <end position="146"/>
    </location>
</feature>
<feature type="chain" id="PRO_5039257777" description="DUF4430 domain-containing protein" evidence="2">
    <location>
        <begin position="27"/>
        <end position="681"/>
    </location>
</feature>
<gene>
    <name evidence="3" type="ORF">A6M13_14480</name>
</gene>
<name>A0A1C0YCP4_9BACL</name>
<dbReference type="Proteomes" id="UP000093199">
    <property type="component" value="Unassembled WGS sequence"/>
</dbReference>
<reference evidence="3 4" key="1">
    <citation type="submission" date="2016-07" db="EMBL/GenBank/DDBJ databases">
        <title>Caryophanon tenue genome sequencing.</title>
        <authorList>
            <person name="Verma A."/>
            <person name="Pal Y."/>
            <person name="Krishnamurthi S."/>
        </authorList>
    </citation>
    <scope>NUCLEOTIDE SEQUENCE [LARGE SCALE GENOMIC DNA]</scope>
    <source>
        <strain evidence="3 4">DSM 14152</strain>
    </source>
</reference>
<feature type="signal peptide" evidence="2">
    <location>
        <begin position="1"/>
        <end position="26"/>
    </location>
</feature>
<feature type="compositionally biased region" description="Low complexity" evidence="1">
    <location>
        <begin position="93"/>
        <end position="126"/>
    </location>
</feature>
<proteinExistence type="predicted"/>
<dbReference type="STRING" id="33978.A6M13_14480"/>
<keyword evidence="4" id="KW-1185">Reference proteome</keyword>
<comment type="caution">
    <text evidence="3">The sequence shown here is derived from an EMBL/GenBank/DDBJ whole genome shotgun (WGS) entry which is preliminary data.</text>
</comment>